<sequence>MIAPSLGKTGYM</sequence>
<accession>A0A0E9RFB3</accession>
<dbReference type="EMBL" id="GBXM01081544">
    <property type="protein sequence ID" value="JAH27033.1"/>
    <property type="molecule type" value="Transcribed_RNA"/>
</dbReference>
<evidence type="ECO:0000313" key="1">
    <source>
        <dbReference type="EMBL" id="JAH27033.1"/>
    </source>
</evidence>
<organism evidence="1">
    <name type="scientific">Anguilla anguilla</name>
    <name type="common">European freshwater eel</name>
    <name type="synonym">Muraena anguilla</name>
    <dbReference type="NCBI Taxonomy" id="7936"/>
    <lineage>
        <taxon>Eukaryota</taxon>
        <taxon>Metazoa</taxon>
        <taxon>Chordata</taxon>
        <taxon>Craniata</taxon>
        <taxon>Vertebrata</taxon>
        <taxon>Euteleostomi</taxon>
        <taxon>Actinopterygii</taxon>
        <taxon>Neopterygii</taxon>
        <taxon>Teleostei</taxon>
        <taxon>Anguilliformes</taxon>
        <taxon>Anguillidae</taxon>
        <taxon>Anguilla</taxon>
    </lineage>
</organism>
<protein>
    <submittedName>
        <fullName evidence="1">Uncharacterized protein</fullName>
    </submittedName>
</protein>
<name>A0A0E9RFB3_ANGAN</name>
<reference evidence="1" key="2">
    <citation type="journal article" date="2015" name="Fish Shellfish Immunol.">
        <title>Early steps in the European eel (Anguilla anguilla)-Vibrio vulnificus interaction in the gills: Role of the RtxA13 toxin.</title>
        <authorList>
            <person name="Callol A."/>
            <person name="Pajuelo D."/>
            <person name="Ebbesson L."/>
            <person name="Teles M."/>
            <person name="MacKenzie S."/>
            <person name="Amaro C."/>
        </authorList>
    </citation>
    <scope>NUCLEOTIDE SEQUENCE</scope>
</reference>
<proteinExistence type="predicted"/>
<reference evidence="1" key="1">
    <citation type="submission" date="2014-11" db="EMBL/GenBank/DDBJ databases">
        <authorList>
            <person name="Amaro Gonzalez C."/>
        </authorList>
    </citation>
    <scope>NUCLEOTIDE SEQUENCE</scope>
</reference>